<dbReference type="PANTHER" id="PTHR47371:SF3">
    <property type="entry name" value="PHOSPHOGLYCEROL TRANSFERASE I"/>
    <property type="match status" value="1"/>
</dbReference>
<keyword evidence="5 10" id="KW-0472">Membrane</keyword>
<name>A0A1I4Y111_9FLAO</name>
<dbReference type="GO" id="GO:0005886">
    <property type="term" value="C:plasma membrane"/>
    <property type="evidence" value="ECO:0007669"/>
    <property type="project" value="UniProtKB-SubCell"/>
</dbReference>
<dbReference type="CDD" id="cd16015">
    <property type="entry name" value="LTA_synthase"/>
    <property type="match status" value="1"/>
</dbReference>
<sequence length="653" mass="75993">MKNIFNKRFSLLYSFISTYVLISFGIRISLYALSFDDIDFSLISIIKIFSLGFFFDLSVALFFSTIYYSYLLALPSKLVGSILDKVITYFLMGILLFISIFSFVAEFPFWEEFNTRFNFIAVDYLIYTYEVFENINQSYPIPLIILVLFTLIFIIYVIYKKKNVFRETFTEKPKFKERLFNVLPLLLVTLLFAFFAKNKLAEWSINNYENELSKNGVFSFFSALHSNELDYTTFYKTLPNKEAYKIVKKELLQNNQEFTNQEKDAITRNVSGSKEQAPNIVLIAIESFSADFLKQFGNQQNLTPNYEALAKNSIFFTNMYATGTRTVRGMEALTLCVPPTPGNSIVRRPNNESIFSIATILKKKNYDLSFIYGGDGYFDNMNTFFGGQGFNIIDRNRGNPLSDNIKTKRFAIEDNEVTFENAWGICDEDSYTQSIKYANINSKKNKPFFQFIMTTSNHKPYSFPNGRINMVQGSRESAVKYTDFALGQYIKKVKTKPWFSNTIFVIVADHCANSAGKWEINIENHHIPAMIYNLNNQKQKINKLVSQIDLMPTVFGYLNWNYQTELYGKDINIMKPNEERALIGNYRTLGLLKNKYFTEINDRKKVNNYIWDAEKKIMKKIENKNLIDLEKLTVSYYQTASERFKNGKMKQSN</sequence>
<dbReference type="AlphaFoldDB" id="A0A1I4Y111"/>
<feature type="binding site" evidence="8">
    <location>
        <position position="326"/>
    </location>
    <ligand>
        <name>Mn(2+)</name>
        <dbReference type="ChEBI" id="CHEBI:29035"/>
    </ligand>
</feature>
<dbReference type="Gene3D" id="3.30.1120.80">
    <property type="match status" value="1"/>
</dbReference>
<evidence type="ECO:0000256" key="2">
    <source>
        <dbReference type="ARBA" id="ARBA00022475"/>
    </source>
</evidence>
<keyword evidence="2" id="KW-1003">Cell membrane</keyword>
<reference evidence="13" key="1">
    <citation type="submission" date="2016-10" db="EMBL/GenBank/DDBJ databases">
        <authorList>
            <person name="Varghese N."/>
            <person name="Submissions S."/>
        </authorList>
    </citation>
    <scope>NUCLEOTIDE SEQUENCE [LARGE SCALE GENOMIC DNA]</scope>
    <source>
        <strain evidence="13">DSM 4002</strain>
    </source>
</reference>
<keyword evidence="3 10" id="KW-0812">Transmembrane</keyword>
<feature type="transmembrane region" description="Helical" evidence="10">
    <location>
        <begin position="179"/>
        <end position="196"/>
    </location>
</feature>
<feature type="binding site" evidence="8">
    <location>
        <position position="510"/>
    </location>
    <ligand>
        <name>Mn(2+)</name>
        <dbReference type="ChEBI" id="CHEBI:29035"/>
    </ligand>
</feature>
<dbReference type="GO" id="GO:0016740">
    <property type="term" value="F:transferase activity"/>
    <property type="evidence" value="ECO:0007669"/>
    <property type="project" value="UniProtKB-KW"/>
</dbReference>
<evidence type="ECO:0000256" key="3">
    <source>
        <dbReference type="ARBA" id="ARBA00022692"/>
    </source>
</evidence>
<dbReference type="Proteomes" id="UP000182961">
    <property type="component" value="Unassembled WGS sequence"/>
</dbReference>
<dbReference type="eggNOG" id="COG1368">
    <property type="taxonomic scope" value="Bacteria"/>
</dbReference>
<dbReference type="InterPro" id="IPR017850">
    <property type="entry name" value="Alkaline_phosphatase_core_sf"/>
</dbReference>
<keyword evidence="7" id="KW-0464">Manganese</keyword>
<evidence type="ECO:0000256" key="10">
    <source>
        <dbReference type="SAM" id="Phobius"/>
    </source>
</evidence>
<feature type="coiled-coil region" evidence="9">
    <location>
        <begin position="241"/>
        <end position="269"/>
    </location>
</feature>
<evidence type="ECO:0000256" key="1">
    <source>
        <dbReference type="ARBA" id="ARBA00004651"/>
    </source>
</evidence>
<dbReference type="Gene3D" id="3.40.720.10">
    <property type="entry name" value="Alkaline Phosphatase, subunit A"/>
    <property type="match status" value="1"/>
</dbReference>
<feature type="transmembrane region" description="Helical" evidence="10">
    <location>
        <begin position="86"/>
        <end position="105"/>
    </location>
</feature>
<evidence type="ECO:0000259" key="11">
    <source>
        <dbReference type="Pfam" id="PF00884"/>
    </source>
</evidence>
<protein>
    <submittedName>
        <fullName evidence="12">Phosphoglycerol transferase MdoB</fullName>
    </submittedName>
</protein>
<dbReference type="PANTHER" id="PTHR47371">
    <property type="entry name" value="LIPOTEICHOIC ACID SYNTHASE"/>
    <property type="match status" value="1"/>
</dbReference>
<evidence type="ECO:0000256" key="5">
    <source>
        <dbReference type="ARBA" id="ARBA00023136"/>
    </source>
</evidence>
<feature type="binding site" evidence="7">
    <location>
        <position position="458"/>
    </location>
    <ligand>
        <name>substrate</name>
    </ligand>
</feature>
<dbReference type="SUPFAM" id="SSF53649">
    <property type="entry name" value="Alkaline phosphatase-like"/>
    <property type="match status" value="1"/>
</dbReference>
<feature type="active site" evidence="6">
    <location>
        <position position="326"/>
    </location>
</feature>
<feature type="transmembrane region" description="Helical" evidence="10">
    <location>
        <begin position="12"/>
        <end position="33"/>
    </location>
</feature>
<dbReference type="EMBL" id="FOUT01000010">
    <property type="protein sequence ID" value="SFN31752.1"/>
    <property type="molecule type" value="Genomic_DNA"/>
</dbReference>
<keyword evidence="7" id="KW-0479">Metal-binding</keyword>
<evidence type="ECO:0000313" key="12">
    <source>
        <dbReference type="EMBL" id="SFN31752.1"/>
    </source>
</evidence>
<keyword evidence="9" id="KW-0175">Coiled coil</keyword>
<evidence type="ECO:0000256" key="9">
    <source>
        <dbReference type="SAM" id="Coils"/>
    </source>
</evidence>
<dbReference type="Pfam" id="PF00884">
    <property type="entry name" value="Sulfatase"/>
    <property type="match status" value="1"/>
</dbReference>
<evidence type="ECO:0000256" key="6">
    <source>
        <dbReference type="PIRSR" id="PIRSR005091-1"/>
    </source>
</evidence>
<gene>
    <name evidence="12" type="ORF">SAMN05444143_11060</name>
</gene>
<keyword evidence="13" id="KW-1185">Reference proteome</keyword>
<evidence type="ECO:0000313" key="13">
    <source>
        <dbReference type="Proteomes" id="UP000182961"/>
    </source>
</evidence>
<dbReference type="InterPro" id="IPR050448">
    <property type="entry name" value="OpgB/LTA_synthase_biosynth"/>
</dbReference>
<feature type="binding site" evidence="8">
    <location>
        <position position="286"/>
    </location>
    <ligand>
        <name>Mn(2+)</name>
        <dbReference type="ChEBI" id="CHEBI:29035"/>
    </ligand>
</feature>
<feature type="binding site" evidence="8">
    <location>
        <position position="509"/>
    </location>
    <ligand>
        <name>Mn(2+)</name>
        <dbReference type="ChEBI" id="CHEBI:29035"/>
    </ligand>
</feature>
<evidence type="ECO:0000256" key="4">
    <source>
        <dbReference type="ARBA" id="ARBA00022989"/>
    </source>
</evidence>
<evidence type="ECO:0000256" key="7">
    <source>
        <dbReference type="PIRSR" id="PIRSR005091-2"/>
    </source>
</evidence>
<comment type="subcellular location">
    <subcellularLocation>
        <location evidence="1">Cell membrane</location>
        <topology evidence="1">Multi-pass membrane protein</topology>
    </subcellularLocation>
</comment>
<accession>A0A1I4Y111</accession>
<evidence type="ECO:0000256" key="8">
    <source>
        <dbReference type="PIRSR" id="PIRSR005091-3"/>
    </source>
</evidence>
<feature type="domain" description="Sulfatase N-terminal" evidence="11">
    <location>
        <begin position="278"/>
        <end position="558"/>
    </location>
</feature>
<dbReference type="RefSeq" id="WP_024981666.1">
    <property type="nucleotide sequence ID" value="NZ_CBCRUM010000018.1"/>
</dbReference>
<keyword evidence="12" id="KW-0808">Transferase</keyword>
<proteinExistence type="predicted"/>
<organism evidence="12 13">
    <name type="scientific">Flavobacterium succinicans</name>
    <dbReference type="NCBI Taxonomy" id="29536"/>
    <lineage>
        <taxon>Bacteria</taxon>
        <taxon>Pseudomonadati</taxon>
        <taxon>Bacteroidota</taxon>
        <taxon>Flavobacteriia</taxon>
        <taxon>Flavobacteriales</taxon>
        <taxon>Flavobacteriaceae</taxon>
        <taxon>Flavobacterium</taxon>
    </lineage>
</organism>
<dbReference type="InterPro" id="IPR000917">
    <property type="entry name" value="Sulfatase_N"/>
</dbReference>
<dbReference type="InterPro" id="IPR012160">
    <property type="entry name" value="LtaS-like"/>
</dbReference>
<keyword evidence="4 10" id="KW-1133">Transmembrane helix</keyword>
<feature type="transmembrane region" description="Helical" evidence="10">
    <location>
        <begin position="53"/>
        <end position="74"/>
    </location>
</feature>
<dbReference type="PIRSF" id="PIRSF005091">
    <property type="entry name" value="Mmb_sulf_HI1246"/>
    <property type="match status" value="1"/>
</dbReference>
<dbReference type="GO" id="GO:0046872">
    <property type="term" value="F:metal ion binding"/>
    <property type="evidence" value="ECO:0007669"/>
    <property type="project" value="UniProtKB-KW"/>
</dbReference>
<feature type="transmembrane region" description="Helical" evidence="10">
    <location>
        <begin position="139"/>
        <end position="159"/>
    </location>
</feature>